<keyword evidence="8" id="KW-1185">Reference proteome</keyword>
<keyword evidence="4" id="KW-0274">FAD</keyword>
<keyword evidence="5" id="KW-0560">Oxidoreductase</keyword>
<dbReference type="EMBL" id="JAADJG010000506">
    <property type="protein sequence ID" value="KAF4445651.1"/>
    <property type="molecule type" value="Genomic_DNA"/>
</dbReference>
<keyword evidence="3" id="KW-0285">Flavoprotein</keyword>
<evidence type="ECO:0000259" key="6">
    <source>
        <dbReference type="Pfam" id="PF01266"/>
    </source>
</evidence>
<dbReference type="GO" id="GO:0050660">
    <property type="term" value="F:flavin adenine dinucleotide binding"/>
    <property type="evidence" value="ECO:0007669"/>
    <property type="project" value="InterPro"/>
</dbReference>
<gene>
    <name evidence="7" type="ORF">F53441_10633</name>
</gene>
<comment type="similarity">
    <text evidence="2">Belongs to the MSOX/MTOX family.</text>
</comment>
<accession>A0A8H4NV71</accession>
<sequence length="108" mass="11663">MASSNSDIFDVVVIGGGPVGLAAGYEVAKAGAKVIILEQNNFFNQAGSWRSGPHVSHYNRYTEEFMAELAIKAMKHWDALEKDAGVSLRWMGGLLNFGDKDMGGDTPE</sequence>
<evidence type="ECO:0000256" key="4">
    <source>
        <dbReference type="ARBA" id="ARBA00022827"/>
    </source>
</evidence>
<dbReference type="Proteomes" id="UP000605986">
    <property type="component" value="Unassembled WGS sequence"/>
</dbReference>
<dbReference type="SUPFAM" id="SSF51905">
    <property type="entry name" value="FAD/NAD(P)-binding domain"/>
    <property type="match status" value="1"/>
</dbReference>
<dbReference type="InterPro" id="IPR006076">
    <property type="entry name" value="FAD-dep_OxRdtase"/>
</dbReference>
<comment type="cofactor">
    <cofactor evidence="1">
        <name>FAD</name>
        <dbReference type="ChEBI" id="CHEBI:57692"/>
    </cofactor>
</comment>
<dbReference type="Pfam" id="PF01266">
    <property type="entry name" value="DAO"/>
    <property type="match status" value="1"/>
</dbReference>
<feature type="non-terminal residue" evidence="7">
    <location>
        <position position="1"/>
    </location>
</feature>
<reference evidence="7" key="1">
    <citation type="submission" date="2020-01" db="EMBL/GenBank/DDBJ databases">
        <title>Identification and distribution of gene clusters putatively required for synthesis of sphingolipid metabolism inhibitors in phylogenetically diverse species of the filamentous fungus Fusarium.</title>
        <authorList>
            <person name="Kim H.-S."/>
            <person name="Busman M."/>
            <person name="Brown D.W."/>
            <person name="Divon H."/>
            <person name="Uhlig S."/>
            <person name="Proctor R.H."/>
        </authorList>
    </citation>
    <scope>NUCLEOTIDE SEQUENCE</scope>
    <source>
        <strain evidence="7">NRRL 53441</strain>
    </source>
</reference>
<feature type="domain" description="FAD dependent oxidoreductase" evidence="6">
    <location>
        <begin position="10"/>
        <end position="97"/>
    </location>
</feature>
<evidence type="ECO:0000256" key="2">
    <source>
        <dbReference type="ARBA" id="ARBA00010989"/>
    </source>
</evidence>
<organism evidence="7 8">
    <name type="scientific">Fusarium austroafricanum</name>
    <dbReference type="NCBI Taxonomy" id="2364996"/>
    <lineage>
        <taxon>Eukaryota</taxon>
        <taxon>Fungi</taxon>
        <taxon>Dikarya</taxon>
        <taxon>Ascomycota</taxon>
        <taxon>Pezizomycotina</taxon>
        <taxon>Sordariomycetes</taxon>
        <taxon>Hypocreomycetidae</taxon>
        <taxon>Hypocreales</taxon>
        <taxon>Nectriaceae</taxon>
        <taxon>Fusarium</taxon>
        <taxon>Fusarium concolor species complex</taxon>
    </lineage>
</organism>
<evidence type="ECO:0000256" key="3">
    <source>
        <dbReference type="ARBA" id="ARBA00022630"/>
    </source>
</evidence>
<dbReference type="PANTHER" id="PTHR10961:SF7">
    <property type="entry name" value="FAD DEPENDENT OXIDOREDUCTASE DOMAIN-CONTAINING PROTEIN"/>
    <property type="match status" value="1"/>
</dbReference>
<comment type="caution">
    <text evidence="7">The sequence shown here is derived from an EMBL/GenBank/DDBJ whole genome shotgun (WGS) entry which is preliminary data.</text>
</comment>
<dbReference type="PANTHER" id="PTHR10961">
    <property type="entry name" value="PEROXISOMAL SARCOSINE OXIDASE"/>
    <property type="match status" value="1"/>
</dbReference>
<protein>
    <recommendedName>
        <fullName evidence="6">FAD dependent oxidoreductase domain-containing protein</fullName>
    </recommendedName>
</protein>
<dbReference type="Gene3D" id="3.50.50.60">
    <property type="entry name" value="FAD/NAD(P)-binding domain"/>
    <property type="match status" value="1"/>
</dbReference>
<evidence type="ECO:0000256" key="5">
    <source>
        <dbReference type="ARBA" id="ARBA00023002"/>
    </source>
</evidence>
<dbReference type="InterPro" id="IPR045170">
    <property type="entry name" value="MTOX"/>
</dbReference>
<dbReference type="OrthoDB" id="424974at2759"/>
<dbReference type="InterPro" id="IPR036188">
    <property type="entry name" value="FAD/NAD-bd_sf"/>
</dbReference>
<proteinExistence type="inferred from homology"/>
<evidence type="ECO:0000313" key="8">
    <source>
        <dbReference type="Proteomes" id="UP000605986"/>
    </source>
</evidence>
<dbReference type="GO" id="GO:0008115">
    <property type="term" value="F:sarcosine oxidase activity"/>
    <property type="evidence" value="ECO:0007669"/>
    <property type="project" value="TreeGrafter"/>
</dbReference>
<evidence type="ECO:0000256" key="1">
    <source>
        <dbReference type="ARBA" id="ARBA00001974"/>
    </source>
</evidence>
<evidence type="ECO:0000313" key="7">
    <source>
        <dbReference type="EMBL" id="KAF4445651.1"/>
    </source>
</evidence>
<dbReference type="AlphaFoldDB" id="A0A8H4NV71"/>
<name>A0A8H4NV71_9HYPO</name>